<keyword evidence="6" id="KW-1133">Transmembrane helix</keyword>
<organism evidence="9 10">
    <name type="scientific">Eptatretus burgeri</name>
    <name type="common">Inshore hagfish</name>
    <dbReference type="NCBI Taxonomy" id="7764"/>
    <lineage>
        <taxon>Eukaryota</taxon>
        <taxon>Metazoa</taxon>
        <taxon>Chordata</taxon>
        <taxon>Craniata</taxon>
        <taxon>Vertebrata</taxon>
        <taxon>Cyclostomata</taxon>
        <taxon>Myxini</taxon>
        <taxon>Myxiniformes</taxon>
        <taxon>Myxinidae</taxon>
        <taxon>Eptatretinae</taxon>
        <taxon>Eptatretus</taxon>
    </lineage>
</organism>
<dbReference type="PROSITE" id="PS50215">
    <property type="entry name" value="ADAM_MEPRO"/>
    <property type="match status" value="1"/>
</dbReference>
<evidence type="ECO:0000259" key="7">
    <source>
        <dbReference type="PROSITE" id="PS50214"/>
    </source>
</evidence>
<evidence type="ECO:0000256" key="2">
    <source>
        <dbReference type="ARBA" id="ARBA00012332"/>
    </source>
</evidence>
<protein>
    <recommendedName>
        <fullName evidence="2">ADAM10 endopeptidase</fullName>
        <ecNumber evidence="2">3.4.24.81</ecNumber>
    </recommendedName>
</protein>
<evidence type="ECO:0000259" key="8">
    <source>
        <dbReference type="PROSITE" id="PS50215"/>
    </source>
</evidence>
<keyword evidence="6" id="KW-0812">Transmembrane</keyword>
<dbReference type="InterPro" id="IPR051489">
    <property type="entry name" value="ADAM_Metalloproteinase"/>
</dbReference>
<dbReference type="InterPro" id="IPR001762">
    <property type="entry name" value="Disintegrin_dom"/>
</dbReference>
<dbReference type="Gene3D" id="4.10.70.10">
    <property type="entry name" value="Disintegrin domain"/>
    <property type="match status" value="1"/>
</dbReference>
<keyword evidence="5" id="KW-0862">Zinc</keyword>
<feature type="domain" description="Disintegrin" evidence="7">
    <location>
        <begin position="203"/>
        <end position="297"/>
    </location>
</feature>
<dbReference type="Gene3D" id="3.40.390.10">
    <property type="entry name" value="Collagenase (Catalytic Domain)"/>
    <property type="match status" value="1"/>
</dbReference>
<dbReference type="InterPro" id="IPR036436">
    <property type="entry name" value="Disintegrin_dom_sf"/>
</dbReference>
<dbReference type="Pfam" id="PF13574">
    <property type="entry name" value="Reprolysin_2"/>
    <property type="match status" value="1"/>
</dbReference>
<dbReference type="AlphaFoldDB" id="A0A8C4NI78"/>
<feature type="active site" evidence="5">
    <location>
        <position position="134"/>
    </location>
</feature>
<name>A0A8C4NI78_EPTBU</name>
<reference evidence="9" key="1">
    <citation type="submission" date="2025-08" db="UniProtKB">
        <authorList>
            <consortium name="Ensembl"/>
        </authorList>
    </citation>
    <scope>IDENTIFICATION</scope>
</reference>
<dbReference type="Ensembl" id="ENSEBUT00000007665.1">
    <property type="protein sequence ID" value="ENSEBUP00000007191.1"/>
    <property type="gene ID" value="ENSEBUG00000004707.1"/>
</dbReference>
<dbReference type="OMA" id="HVILAHE"/>
<dbReference type="InterPro" id="IPR024079">
    <property type="entry name" value="MetalloPept_cat_dom_sf"/>
</dbReference>
<dbReference type="PANTHER" id="PTHR45702">
    <property type="entry name" value="ADAM10/ADAM17 METALLOPEPTIDASE FAMILY MEMBER"/>
    <property type="match status" value="1"/>
</dbReference>
<feature type="binding site" evidence="5">
    <location>
        <position position="143"/>
    </location>
    <ligand>
        <name>Zn(2+)</name>
        <dbReference type="ChEBI" id="CHEBI:29105"/>
        <note>catalytic</note>
    </ligand>
</feature>
<evidence type="ECO:0000256" key="4">
    <source>
        <dbReference type="ARBA" id="ARBA00023157"/>
    </source>
</evidence>
<evidence type="ECO:0000256" key="5">
    <source>
        <dbReference type="PROSITE-ProRule" id="PRU00276"/>
    </source>
</evidence>
<keyword evidence="3" id="KW-0165">Cleavage on pair of basic residues</keyword>
<evidence type="ECO:0000256" key="3">
    <source>
        <dbReference type="ARBA" id="ARBA00022685"/>
    </source>
</evidence>
<dbReference type="SMART" id="SM00050">
    <property type="entry name" value="DISIN"/>
    <property type="match status" value="1"/>
</dbReference>
<sequence length="486" mass="54387">RDQTSHRGVKCSVDEAASLNSGLYFSLLQINTTDTDPTNPFQSPSIGIEKMLDLHSERNFQEFCLAYIFTNRNFADGTLGLAWIGEPGNLAGVCAPHRNSGHGHWRSFNMGIVTIQHYGGMLPLAIIHVILAHEIGHNFGSKHDTTSRCKPGESQNSPLGNFLMHPLATASDKENNKQFSPCSIHDISKFLRGMKRFCFVEPHQICGNQIVEDGEQCDCGFAKQCNDTCCYSADQTEGQRCHLKPNAICSPSQGLCCTSQCVFAPAKQQCREESECSESSYCSGDTMSCPKPNPKPDMTLCKSGIQVCINGVCAASVCKKHGLEQCFCENKYLEKHCHLCCKNPGNPWSCSSTDDSRWATAFHYTSLRLNPGSSCGNYRGYCDSFQRCHIVNPEGTFSRLKNAIFHPTKFKSISEWVRARWWIPTLFLLGLVLIMSVLMYFCSIYTPTSNPNNTQHRKLCKYGNKFKGGTCYQKIKKTKLYTHWEL</sequence>
<dbReference type="GO" id="GO:0004222">
    <property type="term" value="F:metalloendopeptidase activity"/>
    <property type="evidence" value="ECO:0007669"/>
    <property type="project" value="InterPro"/>
</dbReference>
<comment type="catalytic activity">
    <reaction evidence="1">
        <text>Endopeptidase of broad specificity.</text>
        <dbReference type="EC" id="3.4.24.81"/>
    </reaction>
</comment>
<comment type="caution">
    <text evidence="5">Lacks conserved residue(s) required for the propagation of feature annotation.</text>
</comment>
<dbReference type="GO" id="GO:0046872">
    <property type="term" value="F:metal ion binding"/>
    <property type="evidence" value="ECO:0007669"/>
    <property type="project" value="UniProtKB-KW"/>
</dbReference>
<accession>A0A8C4NI78</accession>
<dbReference type="GO" id="GO:0005886">
    <property type="term" value="C:plasma membrane"/>
    <property type="evidence" value="ECO:0007669"/>
    <property type="project" value="TreeGrafter"/>
</dbReference>
<feature type="binding site" evidence="5">
    <location>
        <position position="133"/>
    </location>
    <ligand>
        <name>Zn(2+)</name>
        <dbReference type="ChEBI" id="CHEBI:29105"/>
        <note>catalytic</note>
    </ligand>
</feature>
<keyword evidence="6" id="KW-0472">Membrane</keyword>
<keyword evidence="5" id="KW-0479">Metal-binding</keyword>
<dbReference type="FunFam" id="4.10.70.10:FF:000003">
    <property type="entry name" value="Disintegrin and metalloproteinase domain-containing protein 17"/>
    <property type="match status" value="1"/>
</dbReference>
<evidence type="ECO:0000256" key="1">
    <source>
        <dbReference type="ARBA" id="ARBA00001809"/>
    </source>
</evidence>
<dbReference type="Pfam" id="PF00200">
    <property type="entry name" value="Disintegrin"/>
    <property type="match status" value="1"/>
</dbReference>
<feature type="domain" description="Peptidase M12B" evidence="8">
    <location>
        <begin position="66"/>
        <end position="203"/>
    </location>
</feature>
<proteinExistence type="predicted"/>
<dbReference type="EC" id="3.4.24.81" evidence="2"/>
<keyword evidence="4" id="KW-1015">Disulfide bond</keyword>
<dbReference type="Proteomes" id="UP000694388">
    <property type="component" value="Unplaced"/>
</dbReference>
<feature type="binding site" evidence="5">
    <location>
        <position position="137"/>
    </location>
    <ligand>
        <name>Zn(2+)</name>
        <dbReference type="ChEBI" id="CHEBI:29105"/>
        <note>catalytic</note>
    </ligand>
</feature>
<dbReference type="GO" id="GO:0007219">
    <property type="term" value="P:Notch signaling pathway"/>
    <property type="evidence" value="ECO:0007669"/>
    <property type="project" value="TreeGrafter"/>
</dbReference>
<reference evidence="9" key="2">
    <citation type="submission" date="2025-09" db="UniProtKB">
        <authorList>
            <consortium name="Ensembl"/>
        </authorList>
    </citation>
    <scope>IDENTIFICATION</scope>
</reference>
<dbReference type="Pfam" id="PF21299">
    <property type="entry name" value="ADAM10_Cys-rich"/>
    <property type="match status" value="1"/>
</dbReference>
<feature type="transmembrane region" description="Helical" evidence="6">
    <location>
        <begin position="421"/>
        <end position="441"/>
    </location>
</feature>
<keyword evidence="10" id="KW-1185">Reference proteome</keyword>
<dbReference type="InterPro" id="IPR049038">
    <property type="entry name" value="ADAM10_Cys-rich"/>
</dbReference>
<dbReference type="PANTHER" id="PTHR45702:SF1">
    <property type="entry name" value="DISINTEGRIN AND METALLOPROTEINASE DOMAIN-CONTAINING PROTEIN 10 ISOFORM X1"/>
    <property type="match status" value="1"/>
</dbReference>
<dbReference type="GO" id="GO:0006509">
    <property type="term" value="P:membrane protein ectodomain proteolysis"/>
    <property type="evidence" value="ECO:0007669"/>
    <property type="project" value="TreeGrafter"/>
</dbReference>
<dbReference type="GeneTree" id="ENSGT00940000167746"/>
<dbReference type="PROSITE" id="PS50214">
    <property type="entry name" value="DISINTEGRIN_2"/>
    <property type="match status" value="1"/>
</dbReference>
<dbReference type="SUPFAM" id="SSF55486">
    <property type="entry name" value="Metalloproteases ('zincins'), catalytic domain"/>
    <property type="match status" value="1"/>
</dbReference>
<dbReference type="InterPro" id="IPR001590">
    <property type="entry name" value="Peptidase_M12B"/>
</dbReference>
<evidence type="ECO:0000313" key="10">
    <source>
        <dbReference type="Proteomes" id="UP000694388"/>
    </source>
</evidence>
<evidence type="ECO:0000313" key="9">
    <source>
        <dbReference type="Ensembl" id="ENSEBUP00000007191.1"/>
    </source>
</evidence>
<dbReference type="SUPFAM" id="SSF57552">
    <property type="entry name" value="Blood coagulation inhibitor (disintegrin)"/>
    <property type="match status" value="1"/>
</dbReference>
<evidence type="ECO:0000256" key="6">
    <source>
        <dbReference type="SAM" id="Phobius"/>
    </source>
</evidence>